<evidence type="ECO:0000256" key="5">
    <source>
        <dbReference type="ARBA" id="ARBA00022989"/>
    </source>
</evidence>
<comment type="similarity">
    <text evidence="2">Belongs to the castor/pollux (TC 1.A.1.23) family.</text>
</comment>
<keyword evidence="3" id="KW-0813">Transport</keyword>
<dbReference type="EMBL" id="CAEZSN010000007">
    <property type="protein sequence ID" value="CAB4534187.1"/>
    <property type="molecule type" value="Genomic_DNA"/>
</dbReference>
<sequence length="655" mass="70239">MSNNKADNRSYGQGASGEVNPTPRPKVGFWTKARYSFDNSIAKSSAFVFYLFLAFALLSVFVVLTKYTLYSLPGILPEGTLPPKPIGLENFFDWFASLYTPQPPQNWADRVVFILNWVITISIAASVTAFFVAAINRAFAKLRKGKSPIIDSNHTLILGWSNRVFPILKELAAANANARNARVVILSNLERDFMEDEIESRAEGLGKLKVITRSGDPTNPTDLKRLNLSNSKSVIILDADEAGDATVVSTVLAVKSVNTNPNLKVIAELDDANTSEALVSTTNGQVIAIRSHDVIARVTAQASRQPGLAAVALDLLDFGGDEIYFQAVPALAGKTYREALVSFNEASIIGLAHGDGSLELNPKGTTKLKVDDKIIAVAEDDDKVVFTGPTDPVVKAKPAVKKVPARKAEHMLIIGWSGMGRTILAELAPFMVKGSTVHIIGKKDYTKRAETENLNFGNLKTTFAYTSGDLKDILVAASAKHYDQILVLGYRKGVTVADADALTMLTMLQLNQLFEQDGNGVDPTRLVAEILDSSKAEIARVAAVDDLVVSDNLAALLIAQISENTALAPVFADLFDVDGASLNLKPIEYFADLGKDISYGELVAAAALRGDSAIGIRIAANASKDGTTGVELNPSKHHTFKPAAGDGLVVVGNLE</sequence>
<dbReference type="GO" id="GO:0034220">
    <property type="term" value="P:monoatomic ion transmembrane transport"/>
    <property type="evidence" value="ECO:0007669"/>
    <property type="project" value="UniProtKB-KW"/>
</dbReference>
<evidence type="ECO:0000256" key="1">
    <source>
        <dbReference type="ARBA" id="ARBA00004127"/>
    </source>
</evidence>
<name>A0A6J6B664_9ZZZZ</name>
<evidence type="ECO:0000256" key="10">
    <source>
        <dbReference type="SAM" id="Phobius"/>
    </source>
</evidence>
<reference evidence="12" key="1">
    <citation type="submission" date="2020-05" db="EMBL/GenBank/DDBJ databases">
        <authorList>
            <person name="Chiriac C."/>
            <person name="Salcher M."/>
            <person name="Ghai R."/>
            <person name="Kavagutti S V."/>
        </authorList>
    </citation>
    <scope>NUCLEOTIDE SEQUENCE</scope>
</reference>
<accession>A0A6J6B664</accession>
<keyword evidence="4 10" id="KW-0812">Transmembrane</keyword>
<dbReference type="AlphaFoldDB" id="A0A6J6B664"/>
<evidence type="ECO:0000313" key="13">
    <source>
        <dbReference type="EMBL" id="CAB4602257.1"/>
    </source>
</evidence>
<keyword evidence="5 10" id="KW-1133">Transmembrane helix</keyword>
<dbReference type="InterPro" id="IPR010420">
    <property type="entry name" value="CASTOR/POLLUX/SYM8_dom"/>
</dbReference>
<evidence type="ECO:0000256" key="6">
    <source>
        <dbReference type="ARBA" id="ARBA00023065"/>
    </source>
</evidence>
<evidence type="ECO:0000259" key="11">
    <source>
        <dbReference type="PROSITE" id="PS51201"/>
    </source>
</evidence>
<gene>
    <name evidence="12" type="ORF">UFOPK1433_00117</name>
    <name evidence="13" type="ORF">UFOPK1843_00235</name>
</gene>
<feature type="region of interest" description="Disordered" evidence="9">
    <location>
        <begin position="1"/>
        <end position="20"/>
    </location>
</feature>
<dbReference type="InterPro" id="IPR044849">
    <property type="entry name" value="CASTOR/POLLUX/SYM8-like"/>
</dbReference>
<dbReference type="InterPro" id="IPR003148">
    <property type="entry name" value="RCK_N"/>
</dbReference>
<organism evidence="12">
    <name type="scientific">freshwater metagenome</name>
    <dbReference type="NCBI Taxonomy" id="449393"/>
    <lineage>
        <taxon>unclassified sequences</taxon>
        <taxon>metagenomes</taxon>
        <taxon>ecological metagenomes</taxon>
    </lineage>
</organism>
<evidence type="ECO:0000256" key="8">
    <source>
        <dbReference type="ARBA" id="ARBA00023303"/>
    </source>
</evidence>
<evidence type="ECO:0000256" key="4">
    <source>
        <dbReference type="ARBA" id="ARBA00022692"/>
    </source>
</evidence>
<keyword evidence="8" id="KW-0407">Ion channel</keyword>
<feature type="domain" description="RCK N-terminal" evidence="11">
    <location>
        <begin position="152"/>
        <end position="287"/>
    </location>
</feature>
<dbReference type="InterPro" id="IPR036291">
    <property type="entry name" value="NAD(P)-bd_dom_sf"/>
</dbReference>
<evidence type="ECO:0000256" key="2">
    <source>
        <dbReference type="ARBA" id="ARBA00008577"/>
    </source>
</evidence>
<evidence type="ECO:0000256" key="3">
    <source>
        <dbReference type="ARBA" id="ARBA00022448"/>
    </source>
</evidence>
<keyword evidence="7 10" id="KW-0472">Membrane</keyword>
<dbReference type="Pfam" id="PF06241">
    <property type="entry name" value="Castor_Poll_mid"/>
    <property type="match status" value="1"/>
</dbReference>
<comment type="subcellular location">
    <subcellularLocation>
        <location evidence="1">Endomembrane system</location>
        <topology evidence="1">Multi-pass membrane protein</topology>
    </subcellularLocation>
</comment>
<proteinExistence type="inferred from homology"/>
<feature type="transmembrane region" description="Helical" evidence="10">
    <location>
        <begin position="47"/>
        <end position="69"/>
    </location>
</feature>
<dbReference type="EMBL" id="CAEZUR010000011">
    <property type="protein sequence ID" value="CAB4602257.1"/>
    <property type="molecule type" value="Genomic_DNA"/>
</dbReference>
<evidence type="ECO:0000313" key="12">
    <source>
        <dbReference type="EMBL" id="CAB4534187.1"/>
    </source>
</evidence>
<dbReference type="SUPFAM" id="SSF51735">
    <property type="entry name" value="NAD(P)-binding Rossmann-fold domains"/>
    <property type="match status" value="1"/>
</dbReference>
<dbReference type="PANTHER" id="PTHR31563">
    <property type="entry name" value="ION CHANNEL POLLUX-RELATED"/>
    <property type="match status" value="1"/>
</dbReference>
<dbReference type="Pfam" id="PF22614">
    <property type="entry name" value="Slo-like_RCK"/>
    <property type="match status" value="1"/>
</dbReference>
<dbReference type="GO" id="GO:0012505">
    <property type="term" value="C:endomembrane system"/>
    <property type="evidence" value="ECO:0007669"/>
    <property type="project" value="UniProtKB-SubCell"/>
</dbReference>
<dbReference type="PANTHER" id="PTHR31563:SF10">
    <property type="entry name" value="ION CHANNEL POLLUX-RELATED"/>
    <property type="match status" value="1"/>
</dbReference>
<feature type="transmembrane region" description="Helical" evidence="10">
    <location>
        <begin position="111"/>
        <end position="135"/>
    </location>
</feature>
<feature type="compositionally biased region" description="Polar residues" evidence="9">
    <location>
        <begin position="1"/>
        <end position="13"/>
    </location>
</feature>
<dbReference type="GO" id="GO:0006813">
    <property type="term" value="P:potassium ion transport"/>
    <property type="evidence" value="ECO:0007669"/>
    <property type="project" value="InterPro"/>
</dbReference>
<dbReference type="PROSITE" id="PS51201">
    <property type="entry name" value="RCK_N"/>
    <property type="match status" value="1"/>
</dbReference>
<evidence type="ECO:0000256" key="9">
    <source>
        <dbReference type="SAM" id="MobiDB-lite"/>
    </source>
</evidence>
<keyword evidence="6" id="KW-0406">Ion transport</keyword>
<evidence type="ECO:0000256" key="7">
    <source>
        <dbReference type="ARBA" id="ARBA00023136"/>
    </source>
</evidence>
<protein>
    <submittedName>
        <fullName evidence="12">Unannotated protein</fullName>
    </submittedName>
</protein>
<dbReference type="Gene3D" id="3.40.50.720">
    <property type="entry name" value="NAD(P)-binding Rossmann-like Domain"/>
    <property type="match status" value="2"/>
</dbReference>